<dbReference type="Pfam" id="PF06537">
    <property type="entry name" value="DHOR"/>
    <property type="match status" value="1"/>
</dbReference>
<name>A0A1G7JUC1_9FLAO</name>
<dbReference type="InterPro" id="IPR036909">
    <property type="entry name" value="Cyt_c-like_dom_sf"/>
</dbReference>
<dbReference type="Proteomes" id="UP000182114">
    <property type="component" value="Unassembled WGS sequence"/>
</dbReference>
<keyword evidence="1 4" id="KW-0349">Heme</keyword>
<dbReference type="PROSITE" id="PS51007">
    <property type="entry name" value="CYTC"/>
    <property type="match status" value="2"/>
</dbReference>
<gene>
    <name evidence="6" type="ORF">SAMN04487992_110112</name>
</gene>
<organism evidence="6 7">
    <name type="scientific">Cellulophaga baltica</name>
    <dbReference type="NCBI Taxonomy" id="76594"/>
    <lineage>
        <taxon>Bacteria</taxon>
        <taxon>Pseudomonadati</taxon>
        <taxon>Bacteroidota</taxon>
        <taxon>Flavobacteriia</taxon>
        <taxon>Flavobacteriales</taxon>
        <taxon>Flavobacteriaceae</taxon>
        <taxon>Cellulophaga</taxon>
    </lineage>
</organism>
<dbReference type="PROSITE" id="PS51257">
    <property type="entry name" value="PROKAR_LIPOPROTEIN"/>
    <property type="match status" value="1"/>
</dbReference>
<dbReference type="GO" id="GO:0004130">
    <property type="term" value="F:cytochrome-c peroxidase activity"/>
    <property type="evidence" value="ECO:0007669"/>
    <property type="project" value="TreeGrafter"/>
</dbReference>
<evidence type="ECO:0000256" key="4">
    <source>
        <dbReference type="PROSITE-ProRule" id="PRU00433"/>
    </source>
</evidence>
<dbReference type="InterPro" id="IPR051395">
    <property type="entry name" value="Cytochrome_c_Peroxidase/MauG"/>
</dbReference>
<dbReference type="InterPro" id="IPR010538">
    <property type="entry name" value="DHOR"/>
</dbReference>
<dbReference type="SUPFAM" id="SSF46626">
    <property type="entry name" value="Cytochrome c"/>
    <property type="match status" value="1"/>
</dbReference>
<keyword evidence="3 4" id="KW-0408">Iron</keyword>
<dbReference type="GO" id="GO:0046872">
    <property type="term" value="F:metal ion binding"/>
    <property type="evidence" value="ECO:0007669"/>
    <property type="project" value="UniProtKB-KW"/>
</dbReference>
<reference evidence="7" key="1">
    <citation type="submission" date="2016-10" db="EMBL/GenBank/DDBJ databases">
        <authorList>
            <person name="Varghese N."/>
            <person name="Submissions S."/>
        </authorList>
    </citation>
    <scope>NUCLEOTIDE SEQUENCE [LARGE SCALE GENOMIC DNA]</scope>
    <source>
        <strain evidence="7">DSM 24729</strain>
    </source>
</reference>
<dbReference type="Gene3D" id="1.10.760.10">
    <property type="entry name" value="Cytochrome c-like domain"/>
    <property type="match status" value="1"/>
</dbReference>
<evidence type="ECO:0000313" key="6">
    <source>
        <dbReference type="EMBL" id="SDF28560.1"/>
    </source>
</evidence>
<proteinExistence type="predicted"/>
<feature type="domain" description="Cytochrome c" evidence="5">
    <location>
        <begin position="66"/>
        <end position="234"/>
    </location>
</feature>
<accession>A0A1G7JUC1</accession>
<evidence type="ECO:0000256" key="2">
    <source>
        <dbReference type="ARBA" id="ARBA00022723"/>
    </source>
</evidence>
<sequence>MKKHIASILLITLSFFSCTTEDDNYITFEELYEEGEEFLTGELGVNSTSANAFGFEVDGLSFTEIGAFSTGNSLFNQNWVSAPASTTARDGLGPTFNARSCAGCHFKDGRGSPLVNGEDSSGFLMRISLPGQDLFGNANPVAGYNTQIQDRANNGVDYEAKVNVTYEILNGAYPDGNTYELQKPIYSFSDEKFGSLEGILTSPRVAQQTIGLGFVNALPDDQILQFVDEFDADGDGISGKANYVWNVEENTTTLGKYGWKANAPSLKQQIAGAFHGDMGLTSSLFTEQECPSPQQDCADAVNGGEPEITDSQLEKVVFYQATLAVPNRRNYEDLSVLKGKANFTEINCINCHRINQTTGISEITAVLNNITIKPYSDFLLHDMGVDLADNRPDFLATGREWRTQPLWGIGLISTVNNHTFFLHDGRARTIEEAILWHGGEAEASKNAFKQLSQEERQQVIDFVNSL</sequence>
<keyword evidence="7" id="KW-1185">Reference proteome</keyword>
<dbReference type="eggNOG" id="COG3488">
    <property type="taxonomic scope" value="Bacteria"/>
</dbReference>
<protein>
    <submittedName>
        <fullName evidence="6">CxxC motif-containing protein, DUF1111 family</fullName>
    </submittedName>
</protein>
<dbReference type="InterPro" id="IPR009056">
    <property type="entry name" value="Cyt_c-like_dom"/>
</dbReference>
<keyword evidence="2 4" id="KW-0479">Metal-binding</keyword>
<dbReference type="EMBL" id="FNBD01000010">
    <property type="protein sequence ID" value="SDF28560.1"/>
    <property type="molecule type" value="Genomic_DNA"/>
</dbReference>
<evidence type="ECO:0000313" key="7">
    <source>
        <dbReference type="Proteomes" id="UP000182114"/>
    </source>
</evidence>
<dbReference type="GO" id="GO:0020037">
    <property type="term" value="F:heme binding"/>
    <property type="evidence" value="ECO:0007669"/>
    <property type="project" value="InterPro"/>
</dbReference>
<dbReference type="PANTHER" id="PTHR30600:SF4">
    <property type="entry name" value="CYTOCHROME C DOMAIN-CONTAINING PROTEIN"/>
    <property type="match status" value="1"/>
</dbReference>
<dbReference type="PIRSF" id="PIRSF028099">
    <property type="entry name" value="DUF1111"/>
    <property type="match status" value="1"/>
</dbReference>
<dbReference type="RefSeq" id="WP_074539052.1">
    <property type="nucleotide sequence ID" value="NZ_FNBD01000010.1"/>
</dbReference>
<feature type="domain" description="Cytochrome c" evidence="5">
    <location>
        <begin position="334"/>
        <end position="466"/>
    </location>
</feature>
<evidence type="ECO:0000256" key="3">
    <source>
        <dbReference type="ARBA" id="ARBA00023004"/>
    </source>
</evidence>
<dbReference type="AlphaFoldDB" id="A0A1G7JUC1"/>
<evidence type="ECO:0000256" key="1">
    <source>
        <dbReference type="ARBA" id="ARBA00022617"/>
    </source>
</evidence>
<dbReference type="GO" id="GO:0009055">
    <property type="term" value="F:electron transfer activity"/>
    <property type="evidence" value="ECO:0007669"/>
    <property type="project" value="InterPro"/>
</dbReference>
<evidence type="ECO:0000259" key="5">
    <source>
        <dbReference type="PROSITE" id="PS51007"/>
    </source>
</evidence>
<dbReference type="PANTHER" id="PTHR30600">
    <property type="entry name" value="CYTOCHROME C PEROXIDASE-RELATED"/>
    <property type="match status" value="1"/>
</dbReference>